<protein>
    <submittedName>
        <fullName evidence="1">Uncharacterized protein</fullName>
    </submittedName>
</protein>
<organism evidence="1 2">
    <name type="scientific">Thalassiosira oceanica</name>
    <name type="common">Marine diatom</name>
    <dbReference type="NCBI Taxonomy" id="159749"/>
    <lineage>
        <taxon>Eukaryota</taxon>
        <taxon>Sar</taxon>
        <taxon>Stramenopiles</taxon>
        <taxon>Ochrophyta</taxon>
        <taxon>Bacillariophyta</taxon>
        <taxon>Coscinodiscophyceae</taxon>
        <taxon>Thalassiosirophycidae</taxon>
        <taxon>Thalassiosirales</taxon>
        <taxon>Thalassiosiraceae</taxon>
        <taxon>Thalassiosira</taxon>
    </lineage>
</organism>
<accession>K0RGY9</accession>
<keyword evidence="2" id="KW-1185">Reference proteome</keyword>
<dbReference type="EMBL" id="AGNL01046202">
    <property type="protein sequence ID" value="EJK48161.1"/>
    <property type="molecule type" value="Genomic_DNA"/>
</dbReference>
<proteinExistence type="predicted"/>
<dbReference type="Proteomes" id="UP000266841">
    <property type="component" value="Unassembled WGS sequence"/>
</dbReference>
<gene>
    <name evidence="1" type="ORF">THAOC_33069</name>
</gene>
<dbReference type="AlphaFoldDB" id="K0RGY9"/>
<comment type="caution">
    <text evidence="1">The sequence shown here is derived from an EMBL/GenBank/DDBJ whole genome shotgun (WGS) entry which is preliminary data.</text>
</comment>
<reference evidence="1 2" key="1">
    <citation type="journal article" date="2012" name="Genome Biol.">
        <title>Genome and low-iron response of an oceanic diatom adapted to chronic iron limitation.</title>
        <authorList>
            <person name="Lommer M."/>
            <person name="Specht M."/>
            <person name="Roy A.S."/>
            <person name="Kraemer L."/>
            <person name="Andreson R."/>
            <person name="Gutowska M.A."/>
            <person name="Wolf J."/>
            <person name="Bergner S.V."/>
            <person name="Schilhabel M.B."/>
            <person name="Klostermeier U.C."/>
            <person name="Beiko R.G."/>
            <person name="Rosenstiel P."/>
            <person name="Hippler M."/>
            <person name="Laroche J."/>
        </authorList>
    </citation>
    <scope>NUCLEOTIDE SEQUENCE [LARGE SCALE GENOMIC DNA]</scope>
    <source>
        <strain evidence="1 2">CCMP1005</strain>
    </source>
</reference>
<sequence length="72" mass="7871">MNFSSGDPSASYDGLDSKAFSLSHRAWISSSDAQSASRFAVPLGRIRSDWPFRPSADWSFSVVVRWASGNSL</sequence>
<name>K0RGY9_THAOC</name>
<evidence type="ECO:0000313" key="1">
    <source>
        <dbReference type="EMBL" id="EJK48161.1"/>
    </source>
</evidence>
<feature type="non-terminal residue" evidence="1">
    <location>
        <position position="72"/>
    </location>
</feature>
<evidence type="ECO:0000313" key="2">
    <source>
        <dbReference type="Proteomes" id="UP000266841"/>
    </source>
</evidence>